<dbReference type="GO" id="GO:0006552">
    <property type="term" value="P:L-leucine catabolic process"/>
    <property type="evidence" value="ECO:0007669"/>
    <property type="project" value="UniProtKB-UniPathway"/>
</dbReference>
<dbReference type="InterPro" id="IPR045190">
    <property type="entry name" value="MCCB/AccD1-like"/>
</dbReference>
<dbReference type="PROSITE" id="PS50980">
    <property type="entry name" value="COA_CT_NTER"/>
    <property type="match status" value="1"/>
</dbReference>
<protein>
    <recommendedName>
        <fullName evidence="2">methylcrotonoyl-CoA carboxylase</fullName>
        <ecNumber evidence="2">6.4.1.4</ecNumber>
    </recommendedName>
    <alternativeName>
        <fullName evidence="5">3-methylcrotonyl-CoA carboxylase 2</fullName>
    </alternativeName>
    <alternativeName>
        <fullName evidence="3">3-methylcrotonyl-CoA carboxylase non-biotin-containing subunit</fullName>
    </alternativeName>
    <alternativeName>
        <fullName evidence="4">3-methylcrotonyl-CoA:carbon dioxide ligase subunit beta</fullName>
    </alternativeName>
</protein>
<dbReference type="GO" id="GO:1905202">
    <property type="term" value="C:methylcrotonoyl-CoA carboxylase complex"/>
    <property type="evidence" value="ECO:0007669"/>
    <property type="project" value="TreeGrafter"/>
</dbReference>
<dbReference type="InterPro" id="IPR034733">
    <property type="entry name" value="AcCoA_carboxyl_beta"/>
</dbReference>
<dbReference type="AlphaFoldDB" id="A0A226CVS0"/>
<organism evidence="8 9">
    <name type="scientific">Folsomia candida</name>
    <name type="common">Springtail</name>
    <dbReference type="NCBI Taxonomy" id="158441"/>
    <lineage>
        <taxon>Eukaryota</taxon>
        <taxon>Metazoa</taxon>
        <taxon>Ecdysozoa</taxon>
        <taxon>Arthropoda</taxon>
        <taxon>Hexapoda</taxon>
        <taxon>Collembola</taxon>
        <taxon>Entomobryomorpha</taxon>
        <taxon>Isotomoidea</taxon>
        <taxon>Isotomidae</taxon>
        <taxon>Proisotominae</taxon>
        <taxon>Folsomia</taxon>
    </lineage>
</organism>
<comment type="catalytic activity">
    <reaction evidence="6">
        <text>3-methylbut-2-enoyl-CoA + hydrogencarbonate + ATP = 3-methyl-(2E)-glutaconyl-CoA + ADP + phosphate + H(+)</text>
        <dbReference type="Rhea" id="RHEA:13589"/>
        <dbReference type="ChEBI" id="CHEBI:15378"/>
        <dbReference type="ChEBI" id="CHEBI:17544"/>
        <dbReference type="ChEBI" id="CHEBI:30616"/>
        <dbReference type="ChEBI" id="CHEBI:43474"/>
        <dbReference type="ChEBI" id="CHEBI:57344"/>
        <dbReference type="ChEBI" id="CHEBI:57346"/>
        <dbReference type="ChEBI" id="CHEBI:456216"/>
        <dbReference type="EC" id="6.4.1.4"/>
    </reaction>
</comment>
<comment type="caution">
    <text evidence="8">The sequence shown here is derived from an EMBL/GenBank/DDBJ whole genome shotgun (WGS) entry which is preliminary data.</text>
</comment>
<name>A0A226CVS0_FOLCA</name>
<dbReference type="OrthoDB" id="439921at2759"/>
<evidence type="ECO:0000313" key="9">
    <source>
        <dbReference type="Proteomes" id="UP000198287"/>
    </source>
</evidence>
<evidence type="ECO:0000256" key="4">
    <source>
        <dbReference type="ARBA" id="ARBA00031237"/>
    </source>
</evidence>
<accession>A0A226CVS0</accession>
<dbReference type="FunFam" id="3.90.226.10:FF:000046">
    <property type="entry name" value="Geranyl-CoA carboxylase beta subunit"/>
    <property type="match status" value="1"/>
</dbReference>
<dbReference type="PANTHER" id="PTHR22855">
    <property type="entry name" value="ACETYL, PROPIONYL, PYRUVATE, AND GLUTACONYL CARBOXYLASE-RELATED"/>
    <property type="match status" value="1"/>
</dbReference>
<keyword evidence="9" id="KW-1185">Reference proteome</keyword>
<evidence type="ECO:0000256" key="1">
    <source>
        <dbReference type="ARBA" id="ARBA00025711"/>
    </source>
</evidence>
<dbReference type="GO" id="GO:0005739">
    <property type="term" value="C:mitochondrion"/>
    <property type="evidence" value="ECO:0007669"/>
    <property type="project" value="TreeGrafter"/>
</dbReference>
<dbReference type="EMBL" id="LNIX01000070">
    <property type="protein sequence ID" value="OXA36860.1"/>
    <property type="molecule type" value="Genomic_DNA"/>
</dbReference>
<evidence type="ECO:0000256" key="5">
    <source>
        <dbReference type="ARBA" id="ARBA00031404"/>
    </source>
</evidence>
<dbReference type="InterPro" id="IPR029045">
    <property type="entry name" value="ClpP/crotonase-like_dom_sf"/>
</dbReference>
<dbReference type="PANTHER" id="PTHR22855:SF47">
    <property type="entry name" value="METHYLCROTONOYL-COA CARBOXYLASE"/>
    <property type="match status" value="1"/>
</dbReference>
<evidence type="ECO:0000256" key="2">
    <source>
        <dbReference type="ARBA" id="ARBA00026116"/>
    </source>
</evidence>
<sequence>MHAGVRCMIRRWMSQGCFTQPIPFTAEDVSKIDNASISGYQSKLAKYKELEKAALIGGGPRGIERHVTKNRKVLIRERIKNILDQDSPFLEIGKLAGFDMPYGDLPAAGVVAGIGRIQGIYCMISGNDATVKAGTYYPITVKKSGRVQNISEMNRLPVIYMPDSGGAFLPLQSEIFIYGGRGFYNQAVMSSKGIAQIAMVCGSCTAGGAYNPTMSDEAIIIDRIGKIFLGGPPLVKAATGEIVTDEDLGGAFMHSSVSGCTDYFATDETQGFKMCREIVESLNMRPVPVPNTSSFLQPKADLTWTDLEGKSHLDKVEIYGVLSGLLDGSTFKEFKAFYGPGLITGSGYIEGNMVGIIANSGQILEAEALKAAHFIDMCNRRATPLIFLQNSDATSALANDSYDLKPRGSMSAAVATACVPKISVTLTGCFHEDYLLMCGPSYNPNLNFAWPGAQFSSFLMDNAGLPEKRDDEEFDAFYAAFNVLTDAIITPEITRMVLGESLRIVKQQSLNLPVTNLRYPVFRM</sequence>
<evidence type="ECO:0000256" key="6">
    <source>
        <dbReference type="ARBA" id="ARBA00052347"/>
    </source>
</evidence>
<dbReference type="InterPro" id="IPR011762">
    <property type="entry name" value="COA_CT_N"/>
</dbReference>
<reference evidence="8 9" key="1">
    <citation type="submission" date="2015-12" db="EMBL/GenBank/DDBJ databases">
        <title>The genome of Folsomia candida.</title>
        <authorList>
            <person name="Faddeeva A."/>
            <person name="Derks M.F."/>
            <person name="Anvar Y."/>
            <person name="Smit S."/>
            <person name="Van Straalen N."/>
            <person name="Roelofs D."/>
        </authorList>
    </citation>
    <scope>NUCLEOTIDE SEQUENCE [LARGE SCALE GENOMIC DNA]</scope>
    <source>
        <strain evidence="8 9">VU population</strain>
        <tissue evidence="8">Whole body</tissue>
    </source>
</reference>
<dbReference type="SUPFAM" id="SSF52096">
    <property type="entry name" value="ClpP/crotonase"/>
    <property type="match status" value="2"/>
</dbReference>
<dbReference type="OMA" id="GGALMHC"/>
<comment type="pathway">
    <text evidence="1">Amino-acid degradation; L-leucine degradation; (S)-3-hydroxy-3-methylglutaryl-CoA from 3-isovaleryl-CoA: step 2/3.</text>
</comment>
<dbReference type="EC" id="6.4.1.4" evidence="2"/>
<dbReference type="Proteomes" id="UP000198287">
    <property type="component" value="Unassembled WGS sequence"/>
</dbReference>
<dbReference type="Gene3D" id="3.90.226.10">
    <property type="entry name" value="2-enoyl-CoA Hydratase, Chain A, domain 1"/>
    <property type="match status" value="2"/>
</dbReference>
<feature type="domain" description="CoA carboxyltransferase N-terminal" evidence="7">
    <location>
        <begin position="40"/>
        <end position="294"/>
    </location>
</feature>
<dbReference type="STRING" id="158441.A0A226CVS0"/>
<dbReference type="GO" id="GO:0004485">
    <property type="term" value="F:methylcrotonoyl-CoA carboxylase activity"/>
    <property type="evidence" value="ECO:0007669"/>
    <property type="project" value="UniProtKB-EC"/>
</dbReference>
<evidence type="ECO:0000256" key="3">
    <source>
        <dbReference type="ARBA" id="ARBA00031109"/>
    </source>
</evidence>
<dbReference type="Pfam" id="PF01039">
    <property type="entry name" value="Carboxyl_trans"/>
    <property type="match status" value="1"/>
</dbReference>
<proteinExistence type="predicted"/>
<dbReference type="UniPathway" id="UPA00363">
    <property type="reaction ID" value="UER00861"/>
</dbReference>
<evidence type="ECO:0000313" key="8">
    <source>
        <dbReference type="EMBL" id="OXA36860.1"/>
    </source>
</evidence>
<gene>
    <name evidence="8" type="ORF">Fcan01_28382</name>
</gene>
<evidence type="ECO:0000259" key="7">
    <source>
        <dbReference type="PROSITE" id="PS50980"/>
    </source>
</evidence>